<dbReference type="Proteomes" id="UP000504609">
    <property type="component" value="Unplaced"/>
</dbReference>
<evidence type="ECO:0000259" key="5">
    <source>
        <dbReference type="SMART" id="SM00856"/>
    </source>
</evidence>
<dbReference type="InterPro" id="IPR006501">
    <property type="entry name" value="Pectinesterase_inhib_dom"/>
</dbReference>
<gene>
    <name evidence="7" type="primary">LOC111441544</name>
</gene>
<proteinExistence type="inferred from homology"/>
<evidence type="ECO:0000256" key="2">
    <source>
        <dbReference type="ARBA" id="ARBA00023157"/>
    </source>
</evidence>
<dbReference type="Gene3D" id="1.20.140.40">
    <property type="entry name" value="Invertase/pectin methylesterase inhibitor family protein"/>
    <property type="match status" value="1"/>
</dbReference>
<dbReference type="PANTHER" id="PTHR36710:SF18">
    <property type="entry name" value="PECTINESTERASE INHIBITOR 5-RELATED"/>
    <property type="match status" value="1"/>
</dbReference>
<feature type="signal peptide" evidence="4">
    <location>
        <begin position="1"/>
        <end position="22"/>
    </location>
</feature>
<dbReference type="SUPFAM" id="SSF101148">
    <property type="entry name" value="Plant invertase/pectin methylesterase inhibitor"/>
    <property type="match status" value="1"/>
</dbReference>
<feature type="domain" description="Pectinesterase inhibitor" evidence="5">
    <location>
        <begin position="28"/>
        <end position="173"/>
    </location>
</feature>
<dbReference type="GeneID" id="111441544"/>
<evidence type="ECO:0000256" key="4">
    <source>
        <dbReference type="SAM" id="SignalP"/>
    </source>
</evidence>
<dbReference type="InterPro" id="IPR035513">
    <property type="entry name" value="Invertase/methylesterase_inhib"/>
</dbReference>
<dbReference type="Pfam" id="PF04043">
    <property type="entry name" value="PMEI"/>
    <property type="match status" value="1"/>
</dbReference>
<evidence type="ECO:0000256" key="1">
    <source>
        <dbReference type="ARBA" id="ARBA00022729"/>
    </source>
</evidence>
<keyword evidence="2" id="KW-1015">Disulfide bond</keyword>
<evidence type="ECO:0000313" key="6">
    <source>
        <dbReference type="Proteomes" id="UP000504609"/>
    </source>
</evidence>
<dbReference type="InterPro" id="IPR052421">
    <property type="entry name" value="PCW_Enzyme_Inhibitor"/>
</dbReference>
<reference evidence="7" key="1">
    <citation type="submission" date="2025-08" db="UniProtKB">
        <authorList>
            <consortium name="RefSeq"/>
        </authorList>
    </citation>
    <scope>IDENTIFICATION</scope>
    <source>
        <tissue evidence="7">Young leaves</tissue>
    </source>
</reference>
<comment type="similarity">
    <text evidence="3">Belongs to the PMEI family.</text>
</comment>
<dbReference type="GO" id="GO:0004857">
    <property type="term" value="F:enzyme inhibitor activity"/>
    <property type="evidence" value="ECO:0007669"/>
    <property type="project" value="InterPro"/>
</dbReference>
<organism evidence="6 7">
    <name type="scientific">Cucurbita moschata</name>
    <name type="common">Winter crookneck squash</name>
    <name type="synonym">Cucurbita pepo var. moschata</name>
    <dbReference type="NCBI Taxonomy" id="3662"/>
    <lineage>
        <taxon>Eukaryota</taxon>
        <taxon>Viridiplantae</taxon>
        <taxon>Streptophyta</taxon>
        <taxon>Embryophyta</taxon>
        <taxon>Tracheophyta</taxon>
        <taxon>Spermatophyta</taxon>
        <taxon>Magnoliopsida</taxon>
        <taxon>eudicotyledons</taxon>
        <taxon>Gunneridae</taxon>
        <taxon>Pentapetalae</taxon>
        <taxon>rosids</taxon>
        <taxon>fabids</taxon>
        <taxon>Cucurbitales</taxon>
        <taxon>Cucurbitaceae</taxon>
        <taxon>Cucurbiteae</taxon>
        <taxon>Cucurbita</taxon>
    </lineage>
</organism>
<evidence type="ECO:0000313" key="7">
    <source>
        <dbReference type="RefSeq" id="XP_022934353.1"/>
    </source>
</evidence>
<keyword evidence="6" id="KW-1185">Reference proteome</keyword>
<keyword evidence="1 4" id="KW-0732">Signal</keyword>
<dbReference type="AlphaFoldDB" id="A0A6J1F7F2"/>
<name>A0A6J1F7F2_CUCMO</name>
<dbReference type="CDD" id="cd15801">
    <property type="entry name" value="PMEI-like_1"/>
    <property type="match status" value="1"/>
</dbReference>
<evidence type="ECO:0000256" key="3">
    <source>
        <dbReference type="ARBA" id="ARBA00038471"/>
    </source>
</evidence>
<dbReference type="KEGG" id="cmos:111441544"/>
<dbReference type="PANTHER" id="PTHR36710">
    <property type="entry name" value="PECTINESTERASE INHIBITOR-LIKE"/>
    <property type="match status" value="1"/>
</dbReference>
<sequence>MKFVSAIVVVLCLCMAAKRHDATRPVEEGMALIEEMCSQTKHKELCVDSLTSDPNSYPADKTGLALVALRFASSNASDISESIKVMFNDSTLSKPMVQEALLDCLDEYLDASQQLDDSIAALTVKAYGDLEKWVNIAITDVRTCGTELGSERPPLLTERNEVFIKLCEIALTISKIAQGEGN</sequence>
<feature type="chain" id="PRO_5026647032" evidence="4">
    <location>
        <begin position="23"/>
        <end position="182"/>
    </location>
</feature>
<dbReference type="RefSeq" id="XP_022934353.1">
    <property type="nucleotide sequence ID" value="XM_023078585.1"/>
</dbReference>
<accession>A0A6J1F7F2</accession>
<dbReference type="SMART" id="SM00856">
    <property type="entry name" value="PMEI"/>
    <property type="match status" value="1"/>
</dbReference>
<protein>
    <submittedName>
        <fullName evidence="7">Pectinesterase inhibitor-like</fullName>
    </submittedName>
</protein>
<dbReference type="NCBIfam" id="TIGR01614">
    <property type="entry name" value="PME_inhib"/>
    <property type="match status" value="1"/>
</dbReference>